<evidence type="ECO:0000256" key="2">
    <source>
        <dbReference type="ARBA" id="ARBA00022525"/>
    </source>
</evidence>
<dbReference type="GeneID" id="20233434"/>
<keyword evidence="4" id="KW-0325">Glycoprotein</keyword>
<reference evidence="6 7" key="1">
    <citation type="journal article" date="2013" name="Nature">
        <title>Insights into bilaterian evolution from three spiralian genomes.</title>
        <authorList>
            <person name="Simakov O."/>
            <person name="Marletaz F."/>
            <person name="Cho S.J."/>
            <person name="Edsinger-Gonzales E."/>
            <person name="Havlak P."/>
            <person name="Hellsten U."/>
            <person name="Kuo D.H."/>
            <person name="Larsson T."/>
            <person name="Lv J."/>
            <person name="Arendt D."/>
            <person name="Savage R."/>
            <person name="Osoegawa K."/>
            <person name="de Jong P."/>
            <person name="Grimwood J."/>
            <person name="Chapman J.A."/>
            <person name="Shapiro H."/>
            <person name="Aerts A."/>
            <person name="Otillar R.P."/>
            <person name="Terry A.Y."/>
            <person name="Boore J.L."/>
            <person name="Grigoriev I.V."/>
            <person name="Lindberg D.R."/>
            <person name="Seaver E.C."/>
            <person name="Weisblat D.A."/>
            <person name="Putnam N.H."/>
            <person name="Rokhsar D.S."/>
        </authorList>
    </citation>
    <scope>NUCLEOTIDE SEQUENCE [LARGE SCALE GENOMIC DNA]</scope>
</reference>
<name>V4B4R0_LOTGI</name>
<dbReference type="Proteomes" id="UP000030746">
    <property type="component" value="Unassembled WGS sequence"/>
</dbReference>
<dbReference type="Pfam" id="PF13330">
    <property type="entry name" value="Mucin2_WxxW"/>
    <property type="match status" value="1"/>
</dbReference>
<keyword evidence="2" id="KW-0964">Secreted</keyword>
<feature type="non-terminal residue" evidence="6">
    <location>
        <position position="1"/>
    </location>
</feature>
<keyword evidence="3" id="KW-0732">Signal</keyword>
<evidence type="ECO:0000256" key="3">
    <source>
        <dbReference type="ARBA" id="ARBA00022729"/>
    </source>
</evidence>
<evidence type="ECO:0000256" key="4">
    <source>
        <dbReference type="ARBA" id="ARBA00023180"/>
    </source>
</evidence>
<feature type="domain" description="WxxW" evidence="5">
    <location>
        <begin position="1"/>
        <end position="82"/>
    </location>
</feature>
<dbReference type="InterPro" id="IPR025155">
    <property type="entry name" value="WxxW_domain"/>
</dbReference>
<organism evidence="6 7">
    <name type="scientific">Lottia gigantea</name>
    <name type="common">Giant owl limpet</name>
    <dbReference type="NCBI Taxonomy" id="225164"/>
    <lineage>
        <taxon>Eukaryota</taxon>
        <taxon>Metazoa</taxon>
        <taxon>Spiralia</taxon>
        <taxon>Lophotrochozoa</taxon>
        <taxon>Mollusca</taxon>
        <taxon>Gastropoda</taxon>
        <taxon>Patellogastropoda</taxon>
        <taxon>Lottioidea</taxon>
        <taxon>Lottiidae</taxon>
        <taxon>Lottia</taxon>
    </lineage>
</organism>
<evidence type="ECO:0000313" key="6">
    <source>
        <dbReference type="EMBL" id="ESO83409.1"/>
    </source>
</evidence>
<dbReference type="AlphaFoldDB" id="V4B4R0"/>
<protein>
    <recommendedName>
        <fullName evidence="5">WxxW domain-containing protein</fullName>
    </recommendedName>
</protein>
<evidence type="ECO:0000259" key="5">
    <source>
        <dbReference type="Pfam" id="PF13330"/>
    </source>
</evidence>
<dbReference type="EMBL" id="KB203683">
    <property type="protein sequence ID" value="ESO83409.1"/>
    <property type="molecule type" value="Genomic_DNA"/>
</dbReference>
<proteinExistence type="predicted"/>
<gene>
    <name evidence="6" type="ORF">LOTGIDRAFT_133413</name>
</gene>
<dbReference type="HOGENOM" id="CLU_162414_0_0_1"/>
<evidence type="ECO:0000256" key="1">
    <source>
        <dbReference type="ARBA" id="ARBA00004613"/>
    </source>
</evidence>
<accession>V4B4R0</accession>
<sequence>WTEWFSRDSPSYSGDHENIYDLSQTYPNKVCSNPTEIDARMKGNQNGLVGDMVIYTLSLGFKCINRHQFDGQCNDYEVRFCC</sequence>
<dbReference type="KEGG" id="lgi:LOTGIDRAFT_133413"/>
<comment type="subcellular location">
    <subcellularLocation>
        <location evidence="1">Secreted</location>
    </subcellularLocation>
</comment>
<dbReference type="OrthoDB" id="10018712at2759"/>
<evidence type="ECO:0000313" key="7">
    <source>
        <dbReference type="Proteomes" id="UP000030746"/>
    </source>
</evidence>
<keyword evidence="7" id="KW-1185">Reference proteome</keyword>
<dbReference type="PANTHER" id="PTHR15031">
    <property type="entry name" value="CARTILAGE INTERMEDIATE LAYER PROTEIN CLIP"/>
    <property type="match status" value="1"/>
</dbReference>
<dbReference type="RefSeq" id="XP_009065840.1">
    <property type="nucleotide sequence ID" value="XM_009067592.1"/>
</dbReference>
<dbReference type="PANTHER" id="PTHR15031:SF4">
    <property type="entry name" value="CARTILAGE INTERMEDIATE LAYER PROTEIN 1"/>
    <property type="match status" value="1"/>
</dbReference>
<dbReference type="GO" id="GO:0005576">
    <property type="term" value="C:extracellular region"/>
    <property type="evidence" value="ECO:0007669"/>
    <property type="project" value="UniProtKB-SubCell"/>
</dbReference>
<dbReference type="CTD" id="20233434"/>
<dbReference type="InterPro" id="IPR039675">
    <property type="entry name" value="CILP1/CILP2"/>
</dbReference>